<dbReference type="GO" id="GO:0004564">
    <property type="term" value="F:beta-fructofuranosidase activity"/>
    <property type="evidence" value="ECO:0007669"/>
    <property type="project" value="UniProtKB-EC"/>
</dbReference>
<dbReference type="InterPro" id="IPR013189">
    <property type="entry name" value="Glyco_hydro_32_C"/>
</dbReference>
<dbReference type="OrthoDB" id="9759709at2"/>
<dbReference type="GO" id="GO:0005975">
    <property type="term" value="P:carbohydrate metabolic process"/>
    <property type="evidence" value="ECO:0007669"/>
    <property type="project" value="InterPro"/>
</dbReference>
<dbReference type="PANTHER" id="PTHR43101">
    <property type="entry name" value="BETA-FRUCTOSIDASE"/>
    <property type="match status" value="1"/>
</dbReference>
<evidence type="ECO:0000259" key="7">
    <source>
        <dbReference type="Pfam" id="PF00251"/>
    </source>
</evidence>
<evidence type="ECO:0000256" key="5">
    <source>
        <dbReference type="RuleBase" id="RU362110"/>
    </source>
</evidence>
<sequence length="518" mass="58570">MKNSRLQCLPKRWSFIFALWCCTLSVAAQSRKLTSENIDSAIRVATPKLERDTLRPAFHLTPPAGCMGDPNGGIYHDGWYHIFYGLYPFAHHPGGWYWAHARSKDLLHWEPMPTGLTPGFELGLNAVGSGSTIVTEQGERLAFHSQSRGGGALEFWRTTFTDAELSEWEHRGKNPVLTLDHPGLPPFDGFWRDPFVFSAGGRTFLIACADLFEENYVAVPIFEATNEALTEWIYKGNLFTVPKHRYRNLEVPEFRPLGDQWIFMASTDAPVDRVNYFIGEFDLEQLRFQPEIEAPVDYSGHYYAQETIADEAGDLFLMGWLPGWDREWLPTYMNHPLKNSNPLWNGCFALPRKLSLEDGRLVQRPVEALKQLRTEHFQLEPRTLPVSNAVTAIEVVDGFTGDQLEIHISLDLQYASFCGINVLSNADGQGGLPIIWHGDVLNVDGVPVPIREWEPGQPLEMQIFVDKKFVEVFVNGGKYCISRQVQEDHLKGKHIALTSLGGTARLISFEAWKLLGIP</sequence>
<dbReference type="SMART" id="SM00640">
    <property type="entry name" value="Glyco_32"/>
    <property type="match status" value="1"/>
</dbReference>
<proteinExistence type="inferred from homology"/>
<evidence type="ECO:0000256" key="3">
    <source>
        <dbReference type="ARBA" id="ARBA00022801"/>
    </source>
</evidence>
<dbReference type="Proteomes" id="UP000223913">
    <property type="component" value="Unassembled WGS sequence"/>
</dbReference>
<evidence type="ECO:0000256" key="6">
    <source>
        <dbReference type="SAM" id="SignalP"/>
    </source>
</evidence>
<evidence type="ECO:0000259" key="8">
    <source>
        <dbReference type="Pfam" id="PF08244"/>
    </source>
</evidence>
<dbReference type="EMBL" id="PDUD01000029">
    <property type="protein sequence ID" value="PHN03775.1"/>
    <property type="molecule type" value="Genomic_DNA"/>
</dbReference>
<dbReference type="InterPro" id="IPR051214">
    <property type="entry name" value="GH32_Enzymes"/>
</dbReference>
<gene>
    <name evidence="9" type="ORF">CRP01_24825</name>
</gene>
<dbReference type="InterPro" id="IPR013148">
    <property type="entry name" value="Glyco_hydro_32_N"/>
</dbReference>
<dbReference type="Pfam" id="PF08244">
    <property type="entry name" value="Glyco_hydro_32C"/>
    <property type="match status" value="1"/>
</dbReference>
<dbReference type="InterPro" id="IPR013320">
    <property type="entry name" value="ConA-like_dom_sf"/>
</dbReference>
<dbReference type="PANTHER" id="PTHR43101:SF1">
    <property type="entry name" value="BETA-FRUCTOSIDASE"/>
    <property type="match status" value="1"/>
</dbReference>
<dbReference type="Pfam" id="PF00251">
    <property type="entry name" value="Glyco_hydro_32N"/>
    <property type="match status" value="1"/>
</dbReference>
<reference evidence="9 10" key="1">
    <citation type="submission" date="2017-10" db="EMBL/GenBank/DDBJ databases">
        <title>The draft genome sequence of Lewinella nigricans NBRC 102662.</title>
        <authorList>
            <person name="Wang K."/>
        </authorList>
    </citation>
    <scope>NUCLEOTIDE SEQUENCE [LARGE SCALE GENOMIC DNA]</scope>
    <source>
        <strain evidence="9 10">NBRC 102662</strain>
    </source>
</reference>
<dbReference type="RefSeq" id="WP_099152807.1">
    <property type="nucleotide sequence ID" value="NZ_PDUD01000029.1"/>
</dbReference>
<feature type="chain" id="PRO_5011976993" description="beta-fructofuranosidase" evidence="6">
    <location>
        <begin position="28"/>
        <end position="518"/>
    </location>
</feature>
<evidence type="ECO:0000256" key="2">
    <source>
        <dbReference type="ARBA" id="ARBA00012758"/>
    </source>
</evidence>
<feature type="signal peptide" evidence="6">
    <location>
        <begin position="1"/>
        <end position="27"/>
    </location>
</feature>
<dbReference type="Gene3D" id="2.115.10.20">
    <property type="entry name" value="Glycosyl hydrolase domain, family 43"/>
    <property type="match status" value="1"/>
</dbReference>
<accession>A0A2D0N5J1</accession>
<evidence type="ECO:0000256" key="4">
    <source>
        <dbReference type="ARBA" id="ARBA00023295"/>
    </source>
</evidence>
<dbReference type="InterPro" id="IPR023296">
    <property type="entry name" value="Glyco_hydro_beta-prop_sf"/>
</dbReference>
<keyword evidence="10" id="KW-1185">Reference proteome</keyword>
<dbReference type="CDD" id="cd08996">
    <property type="entry name" value="GH32_FFase"/>
    <property type="match status" value="1"/>
</dbReference>
<keyword evidence="3 5" id="KW-0378">Hydrolase</keyword>
<organism evidence="9 10">
    <name type="scientific">Flavilitoribacter nigricans (strain ATCC 23147 / DSM 23189 / NBRC 102662 / NCIMB 1420 / SS-2)</name>
    <name type="common">Lewinella nigricans</name>
    <dbReference type="NCBI Taxonomy" id="1122177"/>
    <lineage>
        <taxon>Bacteria</taxon>
        <taxon>Pseudomonadati</taxon>
        <taxon>Bacteroidota</taxon>
        <taxon>Saprospiria</taxon>
        <taxon>Saprospirales</taxon>
        <taxon>Lewinellaceae</taxon>
        <taxon>Flavilitoribacter</taxon>
    </lineage>
</organism>
<dbReference type="SUPFAM" id="SSF49899">
    <property type="entry name" value="Concanavalin A-like lectins/glucanases"/>
    <property type="match status" value="1"/>
</dbReference>
<keyword evidence="6" id="KW-0732">Signal</keyword>
<dbReference type="SUPFAM" id="SSF75005">
    <property type="entry name" value="Arabinanase/levansucrase/invertase"/>
    <property type="match status" value="1"/>
</dbReference>
<evidence type="ECO:0000313" key="9">
    <source>
        <dbReference type="EMBL" id="PHN03775.1"/>
    </source>
</evidence>
<comment type="caution">
    <text evidence="9">The sequence shown here is derived from an EMBL/GenBank/DDBJ whole genome shotgun (WGS) entry which is preliminary data.</text>
</comment>
<comment type="similarity">
    <text evidence="1 5">Belongs to the glycosyl hydrolase 32 family.</text>
</comment>
<feature type="domain" description="Glycosyl hydrolase family 32 N-terminal" evidence="7">
    <location>
        <begin position="59"/>
        <end position="365"/>
    </location>
</feature>
<evidence type="ECO:0000256" key="1">
    <source>
        <dbReference type="ARBA" id="ARBA00009902"/>
    </source>
</evidence>
<dbReference type="Gene3D" id="2.60.120.560">
    <property type="entry name" value="Exo-inulinase, domain 1"/>
    <property type="match status" value="1"/>
</dbReference>
<feature type="domain" description="Glycosyl hydrolase family 32 C-terminal" evidence="8">
    <location>
        <begin position="457"/>
        <end position="513"/>
    </location>
</feature>
<dbReference type="AlphaFoldDB" id="A0A2D0N5J1"/>
<keyword evidence="4 5" id="KW-0326">Glycosidase</keyword>
<protein>
    <recommendedName>
        <fullName evidence="2">beta-fructofuranosidase</fullName>
        <ecNumber evidence="2">3.2.1.26</ecNumber>
    </recommendedName>
</protein>
<dbReference type="EC" id="3.2.1.26" evidence="2"/>
<evidence type="ECO:0000313" key="10">
    <source>
        <dbReference type="Proteomes" id="UP000223913"/>
    </source>
</evidence>
<dbReference type="InterPro" id="IPR001362">
    <property type="entry name" value="Glyco_hydro_32"/>
</dbReference>
<name>A0A2D0N5J1_FLAN2</name>